<comment type="similarity">
    <text evidence="2">Belongs to the DODA-type extradiol aromatic ring-opening dioxygenase family.</text>
</comment>
<dbReference type="GO" id="GO:0008198">
    <property type="term" value="F:ferrous iron binding"/>
    <property type="evidence" value="ECO:0007669"/>
    <property type="project" value="InterPro"/>
</dbReference>
<dbReference type="Gene3D" id="3.40.830.10">
    <property type="entry name" value="LigB-like"/>
    <property type="match status" value="1"/>
</dbReference>
<evidence type="ECO:0000259" key="6">
    <source>
        <dbReference type="Pfam" id="PF02900"/>
    </source>
</evidence>
<evidence type="ECO:0000256" key="5">
    <source>
        <dbReference type="ARBA" id="ARBA00023002"/>
    </source>
</evidence>
<evidence type="ECO:0000256" key="3">
    <source>
        <dbReference type="ARBA" id="ARBA00022723"/>
    </source>
</evidence>
<dbReference type="AlphaFoldDB" id="A0AA36BQB4"/>
<accession>A0AA36BQB4</accession>
<evidence type="ECO:0000256" key="2">
    <source>
        <dbReference type="ARBA" id="ARBA00007581"/>
    </source>
</evidence>
<keyword evidence="8" id="KW-1185">Reference proteome</keyword>
<evidence type="ECO:0000313" key="7">
    <source>
        <dbReference type="EMBL" id="CAI9738384.1"/>
    </source>
</evidence>
<dbReference type="CDD" id="cd07363">
    <property type="entry name" value="45_DOPA_Dioxygenase"/>
    <property type="match status" value="1"/>
</dbReference>
<dbReference type="InterPro" id="IPR004183">
    <property type="entry name" value="Xdiol_dOase_suB"/>
</dbReference>
<dbReference type="Proteomes" id="UP001162480">
    <property type="component" value="Chromosome 21"/>
</dbReference>
<dbReference type="EMBL" id="OX597834">
    <property type="protein sequence ID" value="CAI9738384.1"/>
    <property type="molecule type" value="Genomic_DNA"/>
</dbReference>
<reference evidence="7" key="1">
    <citation type="submission" date="2023-08" db="EMBL/GenBank/DDBJ databases">
        <authorList>
            <person name="Alioto T."/>
            <person name="Alioto T."/>
            <person name="Gomez Garrido J."/>
        </authorList>
    </citation>
    <scope>NUCLEOTIDE SEQUENCE</scope>
</reference>
<keyword evidence="3" id="KW-0479">Metal-binding</keyword>
<proteinExistence type="inferred from homology"/>
<evidence type="ECO:0000256" key="4">
    <source>
        <dbReference type="ARBA" id="ARBA00022833"/>
    </source>
</evidence>
<dbReference type="PANTHER" id="PTHR30096">
    <property type="entry name" value="4,5-DOPA DIOXYGENASE EXTRADIOL-LIKE PROTEIN"/>
    <property type="match status" value="1"/>
</dbReference>
<feature type="domain" description="Extradiol ring-cleavage dioxygenase class III enzyme subunit B" evidence="6">
    <location>
        <begin position="32"/>
        <end position="198"/>
    </location>
</feature>
<dbReference type="GO" id="GO:0008270">
    <property type="term" value="F:zinc ion binding"/>
    <property type="evidence" value="ECO:0007669"/>
    <property type="project" value="InterPro"/>
</dbReference>
<comment type="cofactor">
    <cofactor evidence="1">
        <name>Zn(2+)</name>
        <dbReference type="ChEBI" id="CHEBI:29105"/>
    </cofactor>
</comment>
<keyword evidence="4" id="KW-0862">Zinc</keyword>
<name>A0AA36BQB4_OCTVU</name>
<dbReference type="InterPro" id="IPR014436">
    <property type="entry name" value="Extradiol_dOase_DODA"/>
</dbReference>
<sequence>MSAVPKNLRQPVLFLSHGGGPSLFMDAKQYPSTGGMDKHSDAAQFLRELTRTYLRNRPKAVLVVSAHWSEQVATVMEDKSHSLYYDYYGFPDSTYNVKWQVSGAPAVAARVLQLFKAKGISCTNIHSRGLDHGVFVPLSLIWPRANVPVLQVSLKNSLTVADHQEMGEALSELSKEGVLIIGSGFMTHTFEKMGQSHKCNIFQWASDLQKWNHRKFPDIPTYFPHPTSSDHSTIHSFCRMYKVHNFSFIDDDF</sequence>
<evidence type="ECO:0000256" key="1">
    <source>
        <dbReference type="ARBA" id="ARBA00001947"/>
    </source>
</evidence>
<dbReference type="PANTHER" id="PTHR30096:SF0">
    <property type="entry name" value="4,5-DOPA DIOXYGENASE EXTRADIOL-LIKE PROTEIN"/>
    <property type="match status" value="1"/>
</dbReference>
<evidence type="ECO:0000313" key="8">
    <source>
        <dbReference type="Proteomes" id="UP001162480"/>
    </source>
</evidence>
<dbReference type="PIRSF" id="PIRSF006157">
    <property type="entry name" value="Doxgns_DODA"/>
    <property type="match status" value="1"/>
</dbReference>
<organism evidence="7 8">
    <name type="scientific">Octopus vulgaris</name>
    <name type="common">Common octopus</name>
    <dbReference type="NCBI Taxonomy" id="6645"/>
    <lineage>
        <taxon>Eukaryota</taxon>
        <taxon>Metazoa</taxon>
        <taxon>Spiralia</taxon>
        <taxon>Lophotrochozoa</taxon>
        <taxon>Mollusca</taxon>
        <taxon>Cephalopoda</taxon>
        <taxon>Coleoidea</taxon>
        <taxon>Octopodiformes</taxon>
        <taxon>Octopoda</taxon>
        <taxon>Incirrata</taxon>
        <taxon>Octopodidae</taxon>
        <taxon>Octopus</taxon>
    </lineage>
</organism>
<dbReference type="GO" id="GO:0016702">
    <property type="term" value="F:oxidoreductase activity, acting on single donors with incorporation of molecular oxygen, incorporation of two atoms of oxygen"/>
    <property type="evidence" value="ECO:0007669"/>
    <property type="project" value="UniProtKB-ARBA"/>
</dbReference>
<gene>
    <name evidence="7" type="ORF">OCTVUL_1B027911</name>
</gene>
<keyword evidence="5" id="KW-0560">Oxidoreductase</keyword>
<protein>
    <submittedName>
        <fullName evidence="7">5-DOPA dioxygenase extradiol-like</fullName>
    </submittedName>
</protein>
<dbReference type="Pfam" id="PF02900">
    <property type="entry name" value="LigB"/>
    <property type="match status" value="1"/>
</dbReference>
<dbReference type="SUPFAM" id="SSF53213">
    <property type="entry name" value="LigB-like"/>
    <property type="match status" value="1"/>
</dbReference>